<dbReference type="AlphaFoldDB" id="A0A438GTD0"/>
<dbReference type="EMBL" id="QGNW01000348">
    <property type="protein sequence ID" value="RVW75457.1"/>
    <property type="molecule type" value="Genomic_DNA"/>
</dbReference>
<name>A0A438GTD0_VITVI</name>
<protein>
    <submittedName>
        <fullName evidence="2">Uncharacterized protein</fullName>
    </submittedName>
</protein>
<evidence type="ECO:0000256" key="1">
    <source>
        <dbReference type="SAM" id="MobiDB-lite"/>
    </source>
</evidence>
<feature type="region of interest" description="Disordered" evidence="1">
    <location>
        <begin position="73"/>
        <end position="102"/>
    </location>
</feature>
<sequence>METPRLFGGVQRVAYYWRSQTEVASPPAMVVVLTSENTHARMDRLEQRMGQLRLSDGGMALYSIKKGIAKGLWSNSSPSDSKGNKPAIGQRPGDVSAISASRPRPLDIIRQLDRLPEFIIRHHPMCTPRPPPQPLPPQFRMDLHCTYHQGLGHDTDCCSALRHAIQDLIDQGLVNLGQPSVTTNSLPAHTTHSLPLPTSGIHHMDFVQDDVIHMLSWDDGLPEMIVPDDDYEIVGATLDSLIPSPLSLILDRVSRRIAQAAPPITRPFGGIDSREKVRREDDEILRQLQSTYARISIWSLLAASSTHRNALIRALSQIRVETSTTPNGLIHMMTTNRATCIVPQSLIRLVGQWLCPKCLSISHYRNPQLCTFRFGPSTQIVRAYDNTQREVIGRRQHGFSEFVTTVDYDTPFSLGLVLTKADYRYMAFCARKIQRSIVSHAI</sequence>
<reference evidence="2 3" key="1">
    <citation type="journal article" date="2018" name="PLoS Genet.">
        <title>Population sequencing reveals clonal diversity and ancestral inbreeding in the grapevine cultivar Chardonnay.</title>
        <authorList>
            <person name="Roach M.J."/>
            <person name="Johnson D.L."/>
            <person name="Bohlmann J."/>
            <person name="van Vuuren H.J."/>
            <person name="Jones S.J."/>
            <person name="Pretorius I.S."/>
            <person name="Schmidt S.A."/>
            <person name="Borneman A.R."/>
        </authorList>
    </citation>
    <scope>NUCLEOTIDE SEQUENCE [LARGE SCALE GENOMIC DNA]</scope>
    <source>
        <strain evidence="3">cv. Chardonnay</strain>
        <tissue evidence="2">Leaf</tissue>
    </source>
</reference>
<dbReference type="PANTHER" id="PTHR32108">
    <property type="entry name" value="DNA-DIRECTED RNA POLYMERASE SUBUNIT ALPHA"/>
    <property type="match status" value="1"/>
</dbReference>
<comment type="caution">
    <text evidence="2">The sequence shown here is derived from an EMBL/GenBank/DDBJ whole genome shotgun (WGS) entry which is preliminary data.</text>
</comment>
<proteinExistence type="predicted"/>
<gene>
    <name evidence="2" type="ORF">CK203_061506</name>
</gene>
<evidence type="ECO:0000313" key="3">
    <source>
        <dbReference type="Proteomes" id="UP000288805"/>
    </source>
</evidence>
<accession>A0A438GTD0</accession>
<evidence type="ECO:0000313" key="2">
    <source>
        <dbReference type="EMBL" id="RVW75457.1"/>
    </source>
</evidence>
<organism evidence="2 3">
    <name type="scientific">Vitis vinifera</name>
    <name type="common">Grape</name>
    <dbReference type="NCBI Taxonomy" id="29760"/>
    <lineage>
        <taxon>Eukaryota</taxon>
        <taxon>Viridiplantae</taxon>
        <taxon>Streptophyta</taxon>
        <taxon>Embryophyta</taxon>
        <taxon>Tracheophyta</taxon>
        <taxon>Spermatophyta</taxon>
        <taxon>Magnoliopsida</taxon>
        <taxon>eudicotyledons</taxon>
        <taxon>Gunneridae</taxon>
        <taxon>Pentapetalae</taxon>
        <taxon>rosids</taxon>
        <taxon>Vitales</taxon>
        <taxon>Vitaceae</taxon>
        <taxon>Viteae</taxon>
        <taxon>Vitis</taxon>
    </lineage>
</organism>
<dbReference type="Proteomes" id="UP000288805">
    <property type="component" value="Unassembled WGS sequence"/>
</dbReference>